<dbReference type="AlphaFoldDB" id="A0A7S2Z5D8"/>
<gene>
    <name evidence="3" type="ORF">CLAU1311_LOCUS6618</name>
</gene>
<feature type="chain" id="PRO_5030772954" evidence="2">
    <location>
        <begin position="29"/>
        <end position="159"/>
    </location>
</feature>
<organism evidence="3">
    <name type="scientific">Chloropicon laureae</name>
    <dbReference type="NCBI Taxonomy" id="464258"/>
    <lineage>
        <taxon>Eukaryota</taxon>
        <taxon>Viridiplantae</taxon>
        <taxon>Chlorophyta</taxon>
        <taxon>Chloropicophyceae</taxon>
        <taxon>Chloropicales</taxon>
        <taxon>Chloropicaceae</taxon>
        <taxon>Chloropicon</taxon>
    </lineage>
</organism>
<feature type="region of interest" description="Disordered" evidence="1">
    <location>
        <begin position="88"/>
        <end position="135"/>
    </location>
</feature>
<evidence type="ECO:0000313" key="3">
    <source>
        <dbReference type="EMBL" id="CAE0023738.1"/>
    </source>
</evidence>
<accession>A0A7S2Z5D8</accession>
<feature type="compositionally biased region" description="Basic residues" evidence="1">
    <location>
        <begin position="110"/>
        <end position="122"/>
    </location>
</feature>
<feature type="signal peptide" evidence="2">
    <location>
        <begin position="1"/>
        <end position="28"/>
    </location>
</feature>
<evidence type="ECO:0000256" key="1">
    <source>
        <dbReference type="SAM" id="MobiDB-lite"/>
    </source>
</evidence>
<protein>
    <submittedName>
        <fullName evidence="3">Uncharacterized protein</fullName>
    </submittedName>
</protein>
<reference evidence="3" key="1">
    <citation type="submission" date="2021-01" db="EMBL/GenBank/DDBJ databases">
        <authorList>
            <person name="Corre E."/>
            <person name="Pelletier E."/>
            <person name="Niang G."/>
            <person name="Scheremetjew M."/>
            <person name="Finn R."/>
            <person name="Kale V."/>
            <person name="Holt S."/>
            <person name="Cochrane G."/>
            <person name="Meng A."/>
            <person name="Brown T."/>
            <person name="Cohen L."/>
        </authorList>
    </citation>
    <scope>NUCLEOTIDE SEQUENCE</scope>
    <source>
        <strain evidence="3">RCC856</strain>
    </source>
</reference>
<proteinExistence type="predicted"/>
<evidence type="ECO:0000256" key="2">
    <source>
        <dbReference type="SAM" id="SignalP"/>
    </source>
</evidence>
<sequence>MGMASSLILLAVAVAAAPLLLLPEAVLGALLSKLADASEVTTEVRDSISMFVIGLMGCDSSERVLRRGRSALPIQPPDLRLLAAVDLPGQQQQHRWRRSAGGTPQPRQQQKSRRKSPRKKSTKAWPSVFTSTKSVPSRRLFPRTTKMMEHARNRIKQRV</sequence>
<dbReference type="EMBL" id="HBHU01010143">
    <property type="protein sequence ID" value="CAE0023738.1"/>
    <property type="molecule type" value="Transcribed_RNA"/>
</dbReference>
<keyword evidence="2" id="KW-0732">Signal</keyword>
<name>A0A7S2Z5D8_9CHLO</name>